<proteinExistence type="predicted"/>
<reference evidence="2" key="3">
    <citation type="submission" date="2015-06" db="UniProtKB">
        <authorList>
            <consortium name="EnsemblMetazoa"/>
        </authorList>
    </citation>
    <scope>IDENTIFICATION</scope>
</reference>
<evidence type="ECO:0000313" key="1">
    <source>
        <dbReference type="EMBL" id="ELT99825.1"/>
    </source>
</evidence>
<dbReference type="Proteomes" id="UP000014760">
    <property type="component" value="Unassembled WGS sequence"/>
</dbReference>
<protein>
    <submittedName>
        <fullName evidence="1 2">Uncharacterized protein</fullName>
    </submittedName>
</protein>
<name>R7U9P8_CAPTE</name>
<reference evidence="3" key="1">
    <citation type="submission" date="2012-12" db="EMBL/GenBank/DDBJ databases">
        <authorList>
            <person name="Hellsten U."/>
            <person name="Grimwood J."/>
            <person name="Chapman J.A."/>
            <person name="Shapiro H."/>
            <person name="Aerts A."/>
            <person name="Otillar R.P."/>
            <person name="Terry A.Y."/>
            <person name="Boore J.L."/>
            <person name="Simakov O."/>
            <person name="Marletaz F."/>
            <person name="Cho S.-J."/>
            <person name="Edsinger-Gonzales E."/>
            <person name="Havlak P."/>
            <person name="Kuo D.-H."/>
            <person name="Larsson T."/>
            <person name="Lv J."/>
            <person name="Arendt D."/>
            <person name="Savage R."/>
            <person name="Osoegawa K."/>
            <person name="de Jong P."/>
            <person name="Lindberg D.R."/>
            <person name="Seaver E.C."/>
            <person name="Weisblat D.A."/>
            <person name="Putnam N.H."/>
            <person name="Grigoriev I.V."/>
            <person name="Rokhsar D.S."/>
        </authorList>
    </citation>
    <scope>NUCLEOTIDE SEQUENCE</scope>
    <source>
        <strain evidence="3">I ESC-2004</strain>
    </source>
</reference>
<accession>R7U9P8</accession>
<evidence type="ECO:0000313" key="3">
    <source>
        <dbReference type="Proteomes" id="UP000014760"/>
    </source>
</evidence>
<dbReference type="EnsemblMetazoa" id="CapteT210808">
    <property type="protein sequence ID" value="CapteP210808"/>
    <property type="gene ID" value="CapteG210808"/>
</dbReference>
<organism evidence="1">
    <name type="scientific">Capitella teleta</name>
    <name type="common">Polychaete worm</name>
    <dbReference type="NCBI Taxonomy" id="283909"/>
    <lineage>
        <taxon>Eukaryota</taxon>
        <taxon>Metazoa</taxon>
        <taxon>Spiralia</taxon>
        <taxon>Lophotrochozoa</taxon>
        <taxon>Annelida</taxon>
        <taxon>Polychaeta</taxon>
        <taxon>Sedentaria</taxon>
        <taxon>Scolecida</taxon>
        <taxon>Capitellidae</taxon>
        <taxon>Capitella</taxon>
    </lineage>
</organism>
<dbReference type="AlphaFoldDB" id="R7U9P8"/>
<sequence>MDILDSSYEFEDQRIWDTEEKITQTNVLAKNKLTQLLDALLTPKCEAHRIYGKRIGESRLRVKVQSPEKITLLTKIDTSVCTTHASDANFRRLPKNMTLISWTEPLCITTYIRFRLFMPRIGTTLACGCSCFDNMPWGGRVEANACWCKERSHQTDIVQA</sequence>
<dbReference type="EMBL" id="AMQN01001872">
    <property type="status" value="NOT_ANNOTATED_CDS"/>
    <property type="molecule type" value="Genomic_DNA"/>
</dbReference>
<dbReference type="HOGENOM" id="CLU_1653787_0_0_1"/>
<evidence type="ECO:0000313" key="2">
    <source>
        <dbReference type="EnsemblMetazoa" id="CapteP210808"/>
    </source>
</evidence>
<reference evidence="1 3" key="2">
    <citation type="journal article" date="2013" name="Nature">
        <title>Insights into bilaterian evolution from three spiralian genomes.</title>
        <authorList>
            <person name="Simakov O."/>
            <person name="Marletaz F."/>
            <person name="Cho S.J."/>
            <person name="Edsinger-Gonzales E."/>
            <person name="Havlak P."/>
            <person name="Hellsten U."/>
            <person name="Kuo D.H."/>
            <person name="Larsson T."/>
            <person name="Lv J."/>
            <person name="Arendt D."/>
            <person name="Savage R."/>
            <person name="Osoegawa K."/>
            <person name="de Jong P."/>
            <person name="Grimwood J."/>
            <person name="Chapman J.A."/>
            <person name="Shapiro H."/>
            <person name="Aerts A."/>
            <person name="Otillar R.P."/>
            <person name="Terry A.Y."/>
            <person name="Boore J.L."/>
            <person name="Grigoriev I.V."/>
            <person name="Lindberg D.R."/>
            <person name="Seaver E.C."/>
            <person name="Weisblat D.A."/>
            <person name="Putnam N.H."/>
            <person name="Rokhsar D.S."/>
        </authorList>
    </citation>
    <scope>NUCLEOTIDE SEQUENCE</scope>
    <source>
        <strain evidence="1 3">I ESC-2004</strain>
    </source>
</reference>
<gene>
    <name evidence="1" type="ORF">CAPTEDRAFT_210808</name>
</gene>
<dbReference type="EMBL" id="KB306459">
    <property type="protein sequence ID" value="ELT99825.1"/>
    <property type="molecule type" value="Genomic_DNA"/>
</dbReference>
<keyword evidence="3" id="KW-1185">Reference proteome</keyword>